<comment type="caution">
    <text evidence="2">The sequence shown here is derived from an EMBL/GenBank/DDBJ whole genome shotgun (WGS) entry which is preliminary data.</text>
</comment>
<feature type="compositionally biased region" description="Basic and acidic residues" evidence="1">
    <location>
        <begin position="63"/>
        <end position="78"/>
    </location>
</feature>
<evidence type="ECO:0000313" key="3">
    <source>
        <dbReference type="Proteomes" id="UP000691718"/>
    </source>
</evidence>
<organism evidence="2 3">
    <name type="scientific">Parnassius apollo</name>
    <name type="common">Apollo butterfly</name>
    <name type="synonym">Papilio apollo</name>
    <dbReference type="NCBI Taxonomy" id="110799"/>
    <lineage>
        <taxon>Eukaryota</taxon>
        <taxon>Metazoa</taxon>
        <taxon>Ecdysozoa</taxon>
        <taxon>Arthropoda</taxon>
        <taxon>Hexapoda</taxon>
        <taxon>Insecta</taxon>
        <taxon>Pterygota</taxon>
        <taxon>Neoptera</taxon>
        <taxon>Endopterygota</taxon>
        <taxon>Lepidoptera</taxon>
        <taxon>Glossata</taxon>
        <taxon>Ditrysia</taxon>
        <taxon>Papilionoidea</taxon>
        <taxon>Papilionidae</taxon>
        <taxon>Parnassiinae</taxon>
        <taxon>Parnassini</taxon>
        <taxon>Parnassius</taxon>
        <taxon>Parnassius</taxon>
    </lineage>
</organism>
<name>A0A8S3XGU9_PARAO</name>
<proteinExistence type="predicted"/>
<evidence type="ECO:0000256" key="1">
    <source>
        <dbReference type="SAM" id="MobiDB-lite"/>
    </source>
</evidence>
<evidence type="ECO:0000313" key="2">
    <source>
        <dbReference type="EMBL" id="CAG5022571.1"/>
    </source>
</evidence>
<feature type="compositionally biased region" description="Low complexity" evidence="1">
    <location>
        <begin position="79"/>
        <end position="88"/>
    </location>
</feature>
<accession>A0A8S3XGU9</accession>
<protein>
    <submittedName>
        <fullName evidence="2">(apollo) hypothetical protein</fullName>
    </submittedName>
</protein>
<keyword evidence="3" id="KW-1185">Reference proteome</keyword>
<dbReference type="Proteomes" id="UP000691718">
    <property type="component" value="Unassembled WGS sequence"/>
</dbReference>
<gene>
    <name evidence="2" type="ORF">PAPOLLO_LOCUS17760</name>
</gene>
<dbReference type="AlphaFoldDB" id="A0A8S3XGU9"/>
<sequence>MKALPKSSGGSSTPSGPDSLATWETVGSGSTTSLESSTPVSSGRVAPDLTAARRAKNAAIPATRERLKREREERRRAAQEAAPAQKQEVSAQVGIGAQPAPVVLPVPGTPGRIETVERARDITEVRAATSPPQPRGQPCPSCGTARCPVLHREHCPVRHGPGQ</sequence>
<dbReference type="EMBL" id="CAJQZP010001148">
    <property type="protein sequence ID" value="CAG5022571.1"/>
    <property type="molecule type" value="Genomic_DNA"/>
</dbReference>
<reference evidence="2" key="1">
    <citation type="submission" date="2021-04" db="EMBL/GenBank/DDBJ databases">
        <authorList>
            <person name="Tunstrom K."/>
        </authorList>
    </citation>
    <scope>NUCLEOTIDE SEQUENCE</scope>
</reference>
<feature type="region of interest" description="Disordered" evidence="1">
    <location>
        <begin position="1"/>
        <end position="92"/>
    </location>
</feature>
<feature type="compositionally biased region" description="Low complexity" evidence="1">
    <location>
        <begin position="1"/>
        <end position="38"/>
    </location>
</feature>